<keyword evidence="1" id="KW-1133">Transmembrane helix</keyword>
<dbReference type="EMBL" id="CM004392">
    <property type="protein sequence ID" value="OAY47055.1"/>
    <property type="molecule type" value="Genomic_DNA"/>
</dbReference>
<reference evidence="2" key="1">
    <citation type="submission" date="2016-02" db="EMBL/GenBank/DDBJ databases">
        <title>WGS assembly of Manihot esculenta.</title>
        <authorList>
            <person name="Bredeson J.V."/>
            <person name="Prochnik S.E."/>
            <person name="Lyons J.B."/>
            <person name="Schmutz J."/>
            <person name="Grimwood J."/>
            <person name="Vrebalov J."/>
            <person name="Bart R.S."/>
            <person name="Amuge T."/>
            <person name="Ferguson M.E."/>
            <person name="Green R."/>
            <person name="Putnam N."/>
            <person name="Stites J."/>
            <person name="Rounsley S."/>
            <person name="Rokhsar D.S."/>
        </authorList>
    </citation>
    <scope>NUCLEOTIDE SEQUENCE [LARGE SCALE GENOMIC DNA]</scope>
    <source>
        <tissue evidence="2">Leaf</tissue>
    </source>
</reference>
<accession>A0A2C9VMY7</accession>
<keyword evidence="1" id="KW-0472">Membrane</keyword>
<evidence type="ECO:0000256" key="1">
    <source>
        <dbReference type="SAM" id="Phobius"/>
    </source>
</evidence>
<sequence>MEEGDKRLIVEDKCIAAGWNQWRFYVIIQGLCILYPTIGLVVFLLPVFQ</sequence>
<gene>
    <name evidence="2" type="ORF">MANES_06G048500</name>
</gene>
<feature type="transmembrane region" description="Helical" evidence="1">
    <location>
        <begin position="26"/>
        <end position="48"/>
    </location>
</feature>
<evidence type="ECO:0000313" key="2">
    <source>
        <dbReference type="EMBL" id="OAY47055.1"/>
    </source>
</evidence>
<keyword evidence="1" id="KW-0812">Transmembrane</keyword>
<dbReference type="AlphaFoldDB" id="A0A2C9VMY7"/>
<protein>
    <submittedName>
        <fullName evidence="2">Uncharacterized protein</fullName>
    </submittedName>
</protein>
<proteinExistence type="predicted"/>
<name>A0A2C9VMY7_MANES</name>
<organism evidence="2">
    <name type="scientific">Manihot esculenta</name>
    <name type="common">Cassava</name>
    <name type="synonym">Jatropha manihot</name>
    <dbReference type="NCBI Taxonomy" id="3983"/>
    <lineage>
        <taxon>Eukaryota</taxon>
        <taxon>Viridiplantae</taxon>
        <taxon>Streptophyta</taxon>
        <taxon>Embryophyta</taxon>
        <taxon>Tracheophyta</taxon>
        <taxon>Spermatophyta</taxon>
        <taxon>Magnoliopsida</taxon>
        <taxon>eudicotyledons</taxon>
        <taxon>Gunneridae</taxon>
        <taxon>Pentapetalae</taxon>
        <taxon>rosids</taxon>
        <taxon>fabids</taxon>
        <taxon>Malpighiales</taxon>
        <taxon>Euphorbiaceae</taxon>
        <taxon>Crotonoideae</taxon>
        <taxon>Manihoteae</taxon>
        <taxon>Manihot</taxon>
    </lineage>
</organism>